<dbReference type="AlphaFoldDB" id="A0A7W9HHU7"/>
<dbReference type="Gene3D" id="1.10.1200.10">
    <property type="entry name" value="ACP-like"/>
    <property type="match status" value="1"/>
</dbReference>
<name>A0A7W9HHU7_9PSEU</name>
<gene>
    <name evidence="2" type="ORF">F4560_001989</name>
</gene>
<dbReference type="InterPro" id="IPR036736">
    <property type="entry name" value="ACP-like_sf"/>
</dbReference>
<evidence type="ECO:0000313" key="2">
    <source>
        <dbReference type="EMBL" id="MBB5802221.1"/>
    </source>
</evidence>
<keyword evidence="3" id="KW-1185">Reference proteome</keyword>
<dbReference type="Proteomes" id="UP000552097">
    <property type="component" value="Unassembled WGS sequence"/>
</dbReference>
<feature type="domain" description="Carrier" evidence="1">
    <location>
        <begin position="1"/>
        <end position="79"/>
    </location>
</feature>
<dbReference type="RefSeq" id="WP_184918806.1">
    <property type="nucleotide sequence ID" value="NZ_JACHMO010000001.1"/>
</dbReference>
<comment type="caution">
    <text evidence="2">The sequence shown here is derived from an EMBL/GenBank/DDBJ whole genome shotgun (WGS) entry which is preliminary data.</text>
</comment>
<dbReference type="PROSITE" id="PS50075">
    <property type="entry name" value="CARRIER"/>
    <property type="match status" value="1"/>
</dbReference>
<dbReference type="SUPFAM" id="SSF47336">
    <property type="entry name" value="ACP-like"/>
    <property type="match status" value="1"/>
</dbReference>
<dbReference type="InterPro" id="IPR009081">
    <property type="entry name" value="PP-bd_ACP"/>
</dbReference>
<accession>A0A7W9HHU7</accession>
<organism evidence="2 3">
    <name type="scientific">Saccharothrix ecbatanensis</name>
    <dbReference type="NCBI Taxonomy" id="1105145"/>
    <lineage>
        <taxon>Bacteria</taxon>
        <taxon>Bacillati</taxon>
        <taxon>Actinomycetota</taxon>
        <taxon>Actinomycetes</taxon>
        <taxon>Pseudonocardiales</taxon>
        <taxon>Pseudonocardiaceae</taxon>
        <taxon>Saccharothrix</taxon>
    </lineage>
</organism>
<proteinExistence type="predicted"/>
<reference evidence="2 3" key="1">
    <citation type="submission" date="2020-08" db="EMBL/GenBank/DDBJ databases">
        <title>Sequencing the genomes of 1000 actinobacteria strains.</title>
        <authorList>
            <person name="Klenk H.-P."/>
        </authorList>
    </citation>
    <scope>NUCLEOTIDE SEQUENCE [LARGE SCALE GENOMIC DNA]</scope>
    <source>
        <strain evidence="2 3">DSM 45486</strain>
    </source>
</reference>
<evidence type="ECO:0000259" key="1">
    <source>
        <dbReference type="PROSITE" id="PS50075"/>
    </source>
</evidence>
<dbReference type="EMBL" id="JACHMO010000001">
    <property type="protein sequence ID" value="MBB5802221.1"/>
    <property type="molecule type" value="Genomic_DNA"/>
</dbReference>
<dbReference type="Pfam" id="PF00550">
    <property type="entry name" value="PP-binding"/>
    <property type="match status" value="1"/>
</dbReference>
<sequence length="82" mass="9265">MNTQIIKQYVIHEFLPDVDAGELDNDYNLLEGGVIDSLAVLKVLTWLERQFEISMDDIDISPTDFQSITAMASFVERATTGR</sequence>
<protein>
    <submittedName>
        <fullName evidence="2">Acyl carrier protein</fullName>
    </submittedName>
</protein>
<evidence type="ECO:0000313" key="3">
    <source>
        <dbReference type="Proteomes" id="UP000552097"/>
    </source>
</evidence>